<dbReference type="AlphaFoldDB" id="A0AAV9RLS1"/>
<reference evidence="1 2" key="1">
    <citation type="submission" date="2021-06" db="EMBL/GenBank/DDBJ databases">
        <authorList>
            <person name="Palmer J.M."/>
        </authorList>
    </citation>
    <scope>NUCLEOTIDE SEQUENCE [LARGE SCALE GENOMIC DNA]</scope>
    <source>
        <strain evidence="1 2">MEX-2019</strain>
        <tissue evidence="1">Muscle</tissue>
    </source>
</reference>
<evidence type="ECO:0000313" key="2">
    <source>
        <dbReference type="Proteomes" id="UP001311232"/>
    </source>
</evidence>
<dbReference type="Proteomes" id="UP001311232">
    <property type="component" value="Unassembled WGS sequence"/>
</dbReference>
<name>A0AAV9RLS1_9TELE</name>
<accession>A0AAV9RLS1</accession>
<sequence>MEAMRFQACPEQEWEAAVEAWSSAHLGRENVRHPTPAQMAKKKRYAGVSGWEDRGARWRHGLVPGGRIANLVPQNGDRCPLTSSAWRELSSARLRYSQRVIISLPFAWSIVTGSYCYAVGSEDGPKCMKGVTGRCSLLSWGSLDLLEGPSKGKLEQETDARENWTSCWTRSVLQGGDEEDMDFQGWTPVVGEK</sequence>
<proteinExistence type="predicted"/>
<organism evidence="1 2">
    <name type="scientific">Crenichthys baileyi</name>
    <name type="common">White River springfish</name>
    <dbReference type="NCBI Taxonomy" id="28760"/>
    <lineage>
        <taxon>Eukaryota</taxon>
        <taxon>Metazoa</taxon>
        <taxon>Chordata</taxon>
        <taxon>Craniata</taxon>
        <taxon>Vertebrata</taxon>
        <taxon>Euteleostomi</taxon>
        <taxon>Actinopterygii</taxon>
        <taxon>Neopterygii</taxon>
        <taxon>Teleostei</taxon>
        <taxon>Neoteleostei</taxon>
        <taxon>Acanthomorphata</taxon>
        <taxon>Ovalentaria</taxon>
        <taxon>Atherinomorphae</taxon>
        <taxon>Cyprinodontiformes</taxon>
        <taxon>Goodeidae</taxon>
        <taxon>Crenichthys</taxon>
    </lineage>
</organism>
<dbReference type="EMBL" id="JAHHUM010001730">
    <property type="protein sequence ID" value="KAK5609989.1"/>
    <property type="molecule type" value="Genomic_DNA"/>
</dbReference>
<comment type="caution">
    <text evidence="1">The sequence shown here is derived from an EMBL/GenBank/DDBJ whole genome shotgun (WGS) entry which is preliminary data.</text>
</comment>
<gene>
    <name evidence="1" type="ORF">CRENBAI_022360</name>
</gene>
<keyword evidence="2" id="KW-1185">Reference proteome</keyword>
<evidence type="ECO:0000313" key="1">
    <source>
        <dbReference type="EMBL" id="KAK5609989.1"/>
    </source>
</evidence>
<protein>
    <submittedName>
        <fullName evidence="1">Uncharacterized protein</fullName>
    </submittedName>
</protein>